<accession>A0ABR2AX78</accession>
<feature type="chain" id="PRO_5046933869" description="Secreted protein" evidence="1">
    <location>
        <begin position="19"/>
        <end position="69"/>
    </location>
</feature>
<sequence>MHLRLLVAKIEMTLLIAAAGGCFRLEAVTLRLDSFSSWIRGWRSDLFEAFLVQQFLEDNLNSSFRWNGF</sequence>
<evidence type="ECO:0000313" key="2">
    <source>
        <dbReference type="EMBL" id="KAK8498836.1"/>
    </source>
</evidence>
<gene>
    <name evidence="2" type="ORF">V6N12_053057</name>
</gene>
<organism evidence="2 3">
    <name type="scientific">Hibiscus sabdariffa</name>
    <name type="common">roselle</name>
    <dbReference type="NCBI Taxonomy" id="183260"/>
    <lineage>
        <taxon>Eukaryota</taxon>
        <taxon>Viridiplantae</taxon>
        <taxon>Streptophyta</taxon>
        <taxon>Embryophyta</taxon>
        <taxon>Tracheophyta</taxon>
        <taxon>Spermatophyta</taxon>
        <taxon>Magnoliopsida</taxon>
        <taxon>eudicotyledons</taxon>
        <taxon>Gunneridae</taxon>
        <taxon>Pentapetalae</taxon>
        <taxon>rosids</taxon>
        <taxon>malvids</taxon>
        <taxon>Malvales</taxon>
        <taxon>Malvaceae</taxon>
        <taxon>Malvoideae</taxon>
        <taxon>Hibiscus</taxon>
    </lineage>
</organism>
<keyword evidence="1" id="KW-0732">Signal</keyword>
<comment type="caution">
    <text evidence="2">The sequence shown here is derived from an EMBL/GenBank/DDBJ whole genome shotgun (WGS) entry which is preliminary data.</text>
</comment>
<proteinExistence type="predicted"/>
<dbReference type="EMBL" id="JBBPBM010000246">
    <property type="protein sequence ID" value="KAK8498836.1"/>
    <property type="molecule type" value="Genomic_DNA"/>
</dbReference>
<evidence type="ECO:0008006" key="4">
    <source>
        <dbReference type="Google" id="ProtNLM"/>
    </source>
</evidence>
<feature type="signal peptide" evidence="1">
    <location>
        <begin position="1"/>
        <end position="18"/>
    </location>
</feature>
<evidence type="ECO:0000313" key="3">
    <source>
        <dbReference type="Proteomes" id="UP001472677"/>
    </source>
</evidence>
<evidence type="ECO:0000256" key="1">
    <source>
        <dbReference type="SAM" id="SignalP"/>
    </source>
</evidence>
<name>A0ABR2AX78_9ROSI</name>
<dbReference type="Proteomes" id="UP001472677">
    <property type="component" value="Unassembled WGS sequence"/>
</dbReference>
<protein>
    <recommendedName>
        <fullName evidence="4">Secreted protein</fullName>
    </recommendedName>
</protein>
<reference evidence="2 3" key="1">
    <citation type="journal article" date="2024" name="G3 (Bethesda)">
        <title>Genome assembly of Hibiscus sabdariffa L. provides insights into metabolisms of medicinal natural products.</title>
        <authorList>
            <person name="Kim T."/>
        </authorList>
    </citation>
    <scope>NUCLEOTIDE SEQUENCE [LARGE SCALE GENOMIC DNA]</scope>
    <source>
        <strain evidence="2">TK-2024</strain>
        <tissue evidence="2">Old leaves</tissue>
    </source>
</reference>
<dbReference type="PROSITE" id="PS51257">
    <property type="entry name" value="PROKAR_LIPOPROTEIN"/>
    <property type="match status" value="1"/>
</dbReference>
<keyword evidence="3" id="KW-1185">Reference proteome</keyword>